<name>A0A7K3WLY4_9FLAO</name>
<dbReference type="Pfam" id="PF17164">
    <property type="entry name" value="DUF5122"/>
    <property type="match status" value="2"/>
</dbReference>
<gene>
    <name evidence="3" type="ORF">G3O08_03295</name>
</gene>
<dbReference type="InterPro" id="IPR013431">
    <property type="entry name" value="Delta_60_rpt"/>
</dbReference>
<dbReference type="EMBL" id="JAAGVY010000003">
    <property type="protein sequence ID" value="NEN22528.1"/>
    <property type="molecule type" value="Genomic_DNA"/>
</dbReference>
<dbReference type="Gene3D" id="2.80.10.50">
    <property type="match status" value="1"/>
</dbReference>
<reference evidence="3 4" key="1">
    <citation type="submission" date="2020-02" db="EMBL/GenBank/DDBJ databases">
        <title>Out from the shadows clarifying the taxonomy of the family Cryomorphaceae and related taxa by utilizing the GTDB taxonomic framework.</title>
        <authorList>
            <person name="Bowman J.P."/>
        </authorList>
    </citation>
    <scope>NUCLEOTIDE SEQUENCE [LARGE SCALE GENOMIC DNA]</scope>
    <source>
        <strain evidence="3 4">QSSC 1-22</strain>
    </source>
</reference>
<dbReference type="NCBIfam" id="TIGR04183">
    <property type="entry name" value="Por_Secre_tail"/>
    <property type="match status" value="1"/>
</dbReference>
<evidence type="ECO:0000259" key="2">
    <source>
        <dbReference type="Pfam" id="PF18962"/>
    </source>
</evidence>
<keyword evidence="4" id="KW-1185">Reference proteome</keyword>
<feature type="domain" description="Secretion system C-terminal sorting" evidence="2">
    <location>
        <begin position="440"/>
        <end position="509"/>
    </location>
</feature>
<dbReference type="InterPro" id="IPR026444">
    <property type="entry name" value="Secre_tail"/>
</dbReference>
<sequence length="511" mass="56682">MSVLKKMILGVLVFISLGLLNQVVSQQPTYTIDENFNTGELFRDGSSVADFLILDDGRYLVGGGFSNYGVSPVEGFGMIFSNGAWDNSFITGICSPIEIILQEDGFVFPYITNLFKVTMDGDFWSSAHGVFWPEYNIGGTFSPYNVARAWDVYQMEDGDLLIGGAISSDTLQPNLFRGITRIHADGTHDPTFPIINITPNNSSGAVREIFHAPNGSWYISGSFTAINGHETNHVAKLTAEFTVDTTFVSPFMYDGPVNYTEDIILIDEQSRVWVSGYDMRLLENPNDTIQLCRLLPDGVLDSTFPLIKLKGVYPDSWMTWKPSYARGASELEDYPGNYLIYGSFSHYNDTIQPCITVINDAGVIQDNFFQGEGATKYTPFDDDDFIYPAVTIVEQLENGDLLVGGGFSEFMGQTHHSVVKLTQGFVGVEETKQKIDIKTYPNPASDNLHISLPTGRAISGNIYNAVGMQVLDFPFVNSQTQVDIRKLEVGIYFVKVQLENGQIAFGKFIKQ</sequence>
<dbReference type="Proteomes" id="UP000486602">
    <property type="component" value="Unassembled WGS sequence"/>
</dbReference>
<evidence type="ECO:0000313" key="4">
    <source>
        <dbReference type="Proteomes" id="UP000486602"/>
    </source>
</evidence>
<organism evidence="3 4">
    <name type="scientific">Cryomorpha ignava</name>
    <dbReference type="NCBI Taxonomy" id="101383"/>
    <lineage>
        <taxon>Bacteria</taxon>
        <taxon>Pseudomonadati</taxon>
        <taxon>Bacteroidota</taxon>
        <taxon>Flavobacteriia</taxon>
        <taxon>Flavobacteriales</taxon>
        <taxon>Cryomorphaceae</taxon>
        <taxon>Cryomorpha</taxon>
    </lineage>
</organism>
<protein>
    <submittedName>
        <fullName evidence="3">T9SS type A sorting domain-containing protein</fullName>
    </submittedName>
</protein>
<proteinExistence type="predicted"/>
<keyword evidence="1" id="KW-0732">Signal</keyword>
<accession>A0A7K3WLY4</accession>
<dbReference type="RefSeq" id="WP_163283253.1">
    <property type="nucleotide sequence ID" value="NZ_JAAGVY010000003.1"/>
</dbReference>
<dbReference type="Pfam" id="PF18962">
    <property type="entry name" value="Por_Secre_tail"/>
    <property type="match status" value="1"/>
</dbReference>
<evidence type="ECO:0000256" key="1">
    <source>
        <dbReference type="ARBA" id="ARBA00022729"/>
    </source>
</evidence>
<dbReference type="AlphaFoldDB" id="A0A7K3WLY4"/>
<evidence type="ECO:0000313" key="3">
    <source>
        <dbReference type="EMBL" id="NEN22528.1"/>
    </source>
</evidence>
<comment type="caution">
    <text evidence="3">The sequence shown here is derived from an EMBL/GenBank/DDBJ whole genome shotgun (WGS) entry which is preliminary data.</text>
</comment>